<reference evidence="1 2" key="1">
    <citation type="submission" date="2023-11" db="EMBL/GenBank/DDBJ databases">
        <authorList>
            <person name="Okamura Y."/>
        </authorList>
    </citation>
    <scope>NUCLEOTIDE SEQUENCE [LARGE SCALE GENOMIC DNA]</scope>
</reference>
<dbReference type="AlphaFoldDB" id="A0AAV1JHR7"/>
<evidence type="ECO:0000313" key="1">
    <source>
        <dbReference type="EMBL" id="CAK1548099.1"/>
    </source>
</evidence>
<evidence type="ECO:0000313" key="2">
    <source>
        <dbReference type="Proteomes" id="UP001497472"/>
    </source>
</evidence>
<comment type="caution">
    <text evidence="1">The sequence shown here is derived from an EMBL/GenBank/DDBJ whole genome shotgun (WGS) entry which is preliminary data.</text>
</comment>
<dbReference type="EMBL" id="CAVLEF010000010">
    <property type="protein sequence ID" value="CAK1548099.1"/>
    <property type="molecule type" value="Genomic_DNA"/>
</dbReference>
<keyword evidence="2" id="KW-1185">Reference proteome</keyword>
<name>A0AAV1JHR7_9NEOP</name>
<sequence length="357" mass="41184">MQGTLSLGKEVVQTLTRFLGDSIPMNARRSLMPLQEDKITEVVKMSLLCRDLDLCQEGMHKFVNEYVTVQAKGMENLLNALLNGFNSDVYELRLKHTLDSIRLMLKEDNGDNNDENIWINIVKKISGKFQEMTLSCAEGHLQVDRNKMDKKLTQKFILATVIVEMKYLNKLCYERHLCVKRYDCTISLNSILEHLKITDEAKARTFIKFVYEALYDTPFYNYLSETTAHEFQVVLNDMAYSDSVPTKELLSAVQKIIAARLQFITTNTDEKLSHDSLLLHAILTDLDNIYSKKSNPFAEFLNYFFTWVSNEESVNISKHIRDIIEDIGKYLKLVSNELLDKLTGEVRAFLEMTVDSD</sequence>
<proteinExistence type="predicted"/>
<dbReference type="Proteomes" id="UP001497472">
    <property type="component" value="Unassembled WGS sequence"/>
</dbReference>
<accession>A0AAV1JHR7</accession>
<protein>
    <submittedName>
        <fullName evidence="1">Uncharacterized protein</fullName>
    </submittedName>
</protein>
<organism evidence="1 2">
    <name type="scientific">Leptosia nina</name>
    <dbReference type="NCBI Taxonomy" id="320188"/>
    <lineage>
        <taxon>Eukaryota</taxon>
        <taxon>Metazoa</taxon>
        <taxon>Ecdysozoa</taxon>
        <taxon>Arthropoda</taxon>
        <taxon>Hexapoda</taxon>
        <taxon>Insecta</taxon>
        <taxon>Pterygota</taxon>
        <taxon>Neoptera</taxon>
        <taxon>Endopterygota</taxon>
        <taxon>Lepidoptera</taxon>
        <taxon>Glossata</taxon>
        <taxon>Ditrysia</taxon>
        <taxon>Papilionoidea</taxon>
        <taxon>Pieridae</taxon>
        <taxon>Pierinae</taxon>
        <taxon>Leptosia</taxon>
    </lineage>
</organism>
<gene>
    <name evidence="1" type="ORF">LNINA_LOCUS7519</name>
</gene>